<reference evidence="2 3" key="1">
    <citation type="submission" date="2018-09" db="EMBL/GenBank/DDBJ databases">
        <title>Genomic investigation of the strawberry pathogen Phytophthora fragariae indicates pathogenicity is determined by transcriptional variation in three key races.</title>
        <authorList>
            <person name="Adams T.M."/>
            <person name="Armitage A.D."/>
            <person name="Sobczyk M.K."/>
            <person name="Bates H.J."/>
            <person name="Dunwell J.M."/>
            <person name="Nellist C.F."/>
            <person name="Harrison R.J."/>
        </authorList>
    </citation>
    <scope>NUCLEOTIDE SEQUENCE [LARGE SCALE GENOMIC DNA]</scope>
    <source>
        <strain evidence="2 3">SCRP324</strain>
    </source>
</reference>
<comment type="caution">
    <text evidence="2">The sequence shown here is derived from an EMBL/GenBank/DDBJ whole genome shotgun (WGS) entry which is preliminary data.</text>
</comment>
<dbReference type="AlphaFoldDB" id="A0A6A3NBM5"/>
<evidence type="ECO:0000256" key="1">
    <source>
        <dbReference type="SAM" id="Coils"/>
    </source>
</evidence>
<organism evidence="2 3">
    <name type="scientific">Phytophthora rubi</name>
    <dbReference type="NCBI Taxonomy" id="129364"/>
    <lineage>
        <taxon>Eukaryota</taxon>
        <taxon>Sar</taxon>
        <taxon>Stramenopiles</taxon>
        <taxon>Oomycota</taxon>
        <taxon>Peronosporomycetes</taxon>
        <taxon>Peronosporales</taxon>
        <taxon>Peronosporaceae</taxon>
        <taxon>Phytophthora</taxon>
    </lineage>
</organism>
<dbReference type="Proteomes" id="UP000435112">
    <property type="component" value="Unassembled WGS sequence"/>
</dbReference>
<sequence length="265" mass="30717">MDECGSAKDRRIRDLERQLQAKDSTRNSFVYSNQEQLRVKDQQLKEKKETTIREEADRRLEAANAEIAEATRRHQDVMGELQSTGIELQSEIQFTRDTLQRQIAKLERLLRWKSITSTRNPAHENLTHKFIISAGRKLGIFAPPPRRVEYVMQVDPDGTPRDPITKDKMPTLREGEFMLVSFRARQQGTSARVIHEHGLRGESLLLQGYIAGGIDFCQNVKTVAKRARRRHQPQQIDIHMNRDARWLDWQPSSSVTSATIWHEIV</sequence>
<dbReference type="EMBL" id="QXFU01000187">
    <property type="protein sequence ID" value="KAE9041000.1"/>
    <property type="molecule type" value="Genomic_DNA"/>
</dbReference>
<feature type="coiled-coil region" evidence="1">
    <location>
        <begin position="53"/>
        <end position="80"/>
    </location>
</feature>
<accession>A0A6A3NBM5</accession>
<protein>
    <submittedName>
        <fullName evidence="2">Uncharacterized protein</fullName>
    </submittedName>
</protein>
<evidence type="ECO:0000313" key="2">
    <source>
        <dbReference type="EMBL" id="KAE9041000.1"/>
    </source>
</evidence>
<evidence type="ECO:0000313" key="3">
    <source>
        <dbReference type="Proteomes" id="UP000435112"/>
    </source>
</evidence>
<proteinExistence type="predicted"/>
<dbReference type="OrthoDB" id="10610547at2759"/>
<keyword evidence="1" id="KW-0175">Coiled coil</keyword>
<gene>
    <name evidence="2" type="ORF">PR002_g4674</name>
</gene>
<name>A0A6A3NBM5_9STRA</name>